<sequence length="74" mass="7555">MVSKLMTGFKGPFASKPAPTLARRCSHILCSPPIQCGSGLAREGCDSVLEPCWIGLTTPSPPPNQTPAAAGCSG</sequence>
<organism evidence="1 2">
    <name type="scientific">Pseudomonas viciae</name>
    <dbReference type="NCBI Taxonomy" id="2505979"/>
    <lineage>
        <taxon>Bacteria</taxon>
        <taxon>Pseudomonadati</taxon>
        <taxon>Pseudomonadota</taxon>
        <taxon>Gammaproteobacteria</taxon>
        <taxon>Pseudomonadales</taxon>
        <taxon>Pseudomonadaceae</taxon>
        <taxon>Pseudomonas</taxon>
    </lineage>
</organism>
<reference evidence="1 2" key="1">
    <citation type="journal article" date="2019" name="Front. Microbiol.">
        <title>In silico and Genetic Analyses of Cyclic Lipopeptide Synthetic Gene Clusters in Pseudomonas sp. 11K1.</title>
        <authorList>
            <person name="Zhao H."/>
            <person name="Liu Y.P."/>
            <person name="Zhang L.Q."/>
        </authorList>
    </citation>
    <scope>NUCLEOTIDE SEQUENCE [LARGE SCALE GENOMIC DNA]</scope>
    <source>
        <strain evidence="1 2">11K1</strain>
    </source>
</reference>
<gene>
    <name evidence="1" type="ORF">EPZ47_19600</name>
</gene>
<dbReference type="KEGG" id="pvk:EPZ47_19600"/>
<proteinExistence type="predicted"/>
<evidence type="ECO:0000313" key="1">
    <source>
        <dbReference type="EMBL" id="QBZ90817.1"/>
    </source>
</evidence>
<accession>A0A4P7PJ39</accession>
<name>A0A4P7PJ39_9PSED</name>
<dbReference type="Proteomes" id="UP000296468">
    <property type="component" value="Chromosome"/>
</dbReference>
<dbReference type="AlphaFoldDB" id="A0A4P7PJ39"/>
<evidence type="ECO:0000313" key="2">
    <source>
        <dbReference type="Proteomes" id="UP000296468"/>
    </source>
</evidence>
<dbReference type="EMBL" id="CP035088">
    <property type="protein sequence ID" value="QBZ90817.1"/>
    <property type="molecule type" value="Genomic_DNA"/>
</dbReference>
<protein>
    <submittedName>
        <fullName evidence="1">Uncharacterized protein</fullName>
    </submittedName>
</protein>